<keyword evidence="2" id="KW-0732">Signal</keyword>
<proteinExistence type="predicted"/>
<evidence type="ECO:0000313" key="4">
    <source>
        <dbReference type="Proteomes" id="UP000293638"/>
    </source>
</evidence>
<feature type="signal peptide" evidence="2">
    <location>
        <begin position="1"/>
        <end position="26"/>
    </location>
</feature>
<feature type="chain" id="PRO_5020401204" description="Lipoprotein" evidence="2">
    <location>
        <begin position="27"/>
        <end position="324"/>
    </location>
</feature>
<sequence length="324" mass="34146">MRLRPLAALALLALAPLAACTGGSDAADRDAAASPTAAPTVTGTTAAPTPAPRPSPTTAAAPWGRGPLFPGHVLVGWAGHELSPGLGVLGIGPLSDKARQVRAAARAYAGPGRRPVPVFELIATVVRGGAGDDGMYRARADDELVGRYLAEVRRAHGLLLLGIQPGRADFLPEVQAYERWLREPDVGVALDPEWAVGPHDLPGRVFGRTTGHELDGVAAYLSGVVRDAHLPEKVMVYHQLAPQIVTGEAGLHRHPGVDIVKTVDGIGTPGAKTGTYHQVIATRPAFVRAGFKLFRDEDRDRGGRVMRPAEVLALRPQPVYVVVE</sequence>
<feature type="compositionally biased region" description="Low complexity" evidence="1">
    <location>
        <begin position="32"/>
        <end position="48"/>
    </location>
</feature>
<evidence type="ECO:0000256" key="2">
    <source>
        <dbReference type="SAM" id="SignalP"/>
    </source>
</evidence>
<dbReference type="RefSeq" id="WP_231116448.1">
    <property type="nucleotide sequence ID" value="NZ_SGXD01000004.1"/>
</dbReference>
<organism evidence="3 4">
    <name type="scientific">Motilibacter rhizosphaerae</name>
    <dbReference type="NCBI Taxonomy" id="598652"/>
    <lineage>
        <taxon>Bacteria</taxon>
        <taxon>Bacillati</taxon>
        <taxon>Actinomycetota</taxon>
        <taxon>Actinomycetes</taxon>
        <taxon>Motilibacterales</taxon>
        <taxon>Motilibacteraceae</taxon>
        <taxon>Motilibacter</taxon>
    </lineage>
</organism>
<keyword evidence="4" id="KW-1185">Reference proteome</keyword>
<evidence type="ECO:0008006" key="5">
    <source>
        <dbReference type="Google" id="ProtNLM"/>
    </source>
</evidence>
<comment type="caution">
    <text evidence="3">The sequence shown here is derived from an EMBL/GenBank/DDBJ whole genome shotgun (WGS) entry which is preliminary data.</text>
</comment>
<name>A0A4Q7NH01_9ACTN</name>
<accession>A0A4Q7NH01</accession>
<reference evidence="3 4" key="1">
    <citation type="submission" date="2019-02" db="EMBL/GenBank/DDBJ databases">
        <title>Genomic Encyclopedia of Type Strains, Phase IV (KMG-IV): sequencing the most valuable type-strain genomes for metagenomic binning, comparative biology and taxonomic classification.</title>
        <authorList>
            <person name="Goeker M."/>
        </authorList>
    </citation>
    <scope>NUCLEOTIDE SEQUENCE [LARGE SCALE GENOMIC DNA]</scope>
    <source>
        <strain evidence="3 4">DSM 45622</strain>
    </source>
</reference>
<protein>
    <recommendedName>
        <fullName evidence="5">Lipoprotein</fullName>
    </recommendedName>
</protein>
<feature type="region of interest" description="Disordered" evidence="1">
    <location>
        <begin position="24"/>
        <end position="63"/>
    </location>
</feature>
<gene>
    <name evidence="3" type="ORF">EV189_3121</name>
</gene>
<evidence type="ECO:0000256" key="1">
    <source>
        <dbReference type="SAM" id="MobiDB-lite"/>
    </source>
</evidence>
<dbReference type="AlphaFoldDB" id="A0A4Q7NH01"/>
<dbReference type="Proteomes" id="UP000293638">
    <property type="component" value="Unassembled WGS sequence"/>
</dbReference>
<evidence type="ECO:0000313" key="3">
    <source>
        <dbReference type="EMBL" id="RZS82726.1"/>
    </source>
</evidence>
<dbReference type="EMBL" id="SGXD01000004">
    <property type="protein sequence ID" value="RZS82726.1"/>
    <property type="molecule type" value="Genomic_DNA"/>
</dbReference>